<name>A0A6M3II79_9ZZZZ</name>
<sequence>MDYEKACIEKDAVIFRLTEKIDTMRHELNYLRHVKLRVAKVLKAHPNGDLEVLQLKQLHSTEDGYMVIVN</sequence>
<dbReference type="EMBL" id="MT141261">
    <property type="protein sequence ID" value="QJA57226.1"/>
    <property type="molecule type" value="Genomic_DNA"/>
</dbReference>
<proteinExistence type="predicted"/>
<dbReference type="AlphaFoldDB" id="A0A6M3II79"/>
<organism evidence="1">
    <name type="scientific">viral metagenome</name>
    <dbReference type="NCBI Taxonomy" id="1070528"/>
    <lineage>
        <taxon>unclassified sequences</taxon>
        <taxon>metagenomes</taxon>
        <taxon>organismal metagenomes</taxon>
    </lineage>
</organism>
<protein>
    <submittedName>
        <fullName evidence="1">Uncharacterized protein</fullName>
    </submittedName>
</protein>
<evidence type="ECO:0000313" key="1">
    <source>
        <dbReference type="EMBL" id="QJA57226.1"/>
    </source>
</evidence>
<gene>
    <name evidence="1" type="ORF">MM415B01682_0013</name>
</gene>
<accession>A0A6M3II79</accession>
<reference evidence="1" key="1">
    <citation type="submission" date="2020-03" db="EMBL/GenBank/DDBJ databases">
        <title>The deep terrestrial virosphere.</title>
        <authorList>
            <person name="Holmfeldt K."/>
            <person name="Nilsson E."/>
            <person name="Simone D."/>
            <person name="Lopez-Fernandez M."/>
            <person name="Wu X."/>
            <person name="de Brujin I."/>
            <person name="Lundin D."/>
            <person name="Andersson A."/>
            <person name="Bertilsson S."/>
            <person name="Dopson M."/>
        </authorList>
    </citation>
    <scope>NUCLEOTIDE SEQUENCE</scope>
    <source>
        <strain evidence="1">MM415B01682</strain>
    </source>
</reference>